<proteinExistence type="inferred from homology"/>
<dbReference type="RefSeq" id="WP_123630482.1">
    <property type="nucleotide sequence ID" value="NZ_AYKH01000007.1"/>
</dbReference>
<dbReference type="Gene3D" id="3.40.50.720">
    <property type="entry name" value="NAD(P)-binding Rossmann-like Domain"/>
    <property type="match status" value="1"/>
</dbReference>
<dbReference type="EMBL" id="AYKH01000007">
    <property type="protein sequence ID" value="ROO28865.1"/>
    <property type="molecule type" value="Genomic_DNA"/>
</dbReference>
<evidence type="ECO:0000313" key="3">
    <source>
        <dbReference type="EMBL" id="ROO28865.1"/>
    </source>
</evidence>
<dbReference type="PANTHER" id="PTHR42879">
    <property type="entry name" value="3-OXOACYL-(ACYL-CARRIER-PROTEIN) REDUCTASE"/>
    <property type="match status" value="1"/>
</dbReference>
<dbReference type="Pfam" id="PF00106">
    <property type="entry name" value="adh_short"/>
    <property type="match status" value="1"/>
</dbReference>
<name>A0A423PTD4_9GAMM</name>
<organism evidence="3 4">
    <name type="scientific">Salinisphaera orenii MK-B5</name>
    <dbReference type="NCBI Taxonomy" id="856730"/>
    <lineage>
        <taxon>Bacteria</taxon>
        <taxon>Pseudomonadati</taxon>
        <taxon>Pseudomonadota</taxon>
        <taxon>Gammaproteobacteria</taxon>
        <taxon>Salinisphaerales</taxon>
        <taxon>Salinisphaeraceae</taxon>
        <taxon>Salinisphaera</taxon>
    </lineage>
</organism>
<gene>
    <name evidence="3" type="ORF">SAOR_05045</name>
</gene>
<dbReference type="InterPro" id="IPR002347">
    <property type="entry name" value="SDR_fam"/>
</dbReference>
<dbReference type="InterPro" id="IPR036291">
    <property type="entry name" value="NAD(P)-bd_dom_sf"/>
</dbReference>
<dbReference type="Proteomes" id="UP000283993">
    <property type="component" value="Unassembled WGS sequence"/>
</dbReference>
<dbReference type="InterPro" id="IPR050259">
    <property type="entry name" value="SDR"/>
</dbReference>
<dbReference type="AlphaFoldDB" id="A0A423PTD4"/>
<comment type="similarity">
    <text evidence="1 2">Belongs to the short-chain dehydrogenases/reductases (SDR) family.</text>
</comment>
<dbReference type="SUPFAM" id="SSF51735">
    <property type="entry name" value="NAD(P)-binding Rossmann-fold domains"/>
    <property type="match status" value="1"/>
</dbReference>
<dbReference type="PRINTS" id="PR00080">
    <property type="entry name" value="SDRFAMILY"/>
</dbReference>
<evidence type="ECO:0000256" key="2">
    <source>
        <dbReference type="RuleBase" id="RU000363"/>
    </source>
</evidence>
<reference evidence="3 4" key="1">
    <citation type="submission" date="2013-10" db="EMBL/GenBank/DDBJ databases">
        <title>Salinisphaera orenii MK-B5 Genome Sequencing.</title>
        <authorList>
            <person name="Lai Q."/>
            <person name="Li C."/>
            <person name="Shao Z."/>
        </authorList>
    </citation>
    <scope>NUCLEOTIDE SEQUENCE [LARGE SCALE GENOMIC DNA]</scope>
    <source>
        <strain evidence="3 4">MK-B5</strain>
    </source>
</reference>
<accession>A0A423PTD4</accession>
<evidence type="ECO:0000313" key="4">
    <source>
        <dbReference type="Proteomes" id="UP000283993"/>
    </source>
</evidence>
<dbReference type="FunFam" id="3.40.50.720:FF:000084">
    <property type="entry name" value="Short-chain dehydrogenase reductase"/>
    <property type="match status" value="1"/>
</dbReference>
<dbReference type="CDD" id="cd05233">
    <property type="entry name" value="SDR_c"/>
    <property type="match status" value="1"/>
</dbReference>
<evidence type="ECO:0000256" key="1">
    <source>
        <dbReference type="ARBA" id="ARBA00006484"/>
    </source>
</evidence>
<keyword evidence="4" id="KW-1185">Reference proteome</keyword>
<sequence>MHIDLNGKTALVTGSTGGIGLAIAKGLATAGATVIVNGRAQERVDAALADLKQTVPEADARGAAADLGSAEGCDALVAAEPRVDILVNNVGLFGPHDFYDIPDEEWQRFFDVNVMSGVRLSRAYTPAMVEAGWGRVIFISSESGLNIPADMIHYGFSKTANLSVSRGLAKRLAGTGVTVNAVLPGPTLSEGVQSMLADSQAESGRSIEAVAADFVKKERPSSIIQRAATVDEVANMVVYAASPQASATTGAALRVDGGVVDTIA</sequence>
<protein>
    <submittedName>
        <fullName evidence="3">Oxidoreductase</fullName>
    </submittedName>
</protein>
<dbReference type="PRINTS" id="PR00081">
    <property type="entry name" value="GDHRDH"/>
</dbReference>
<comment type="caution">
    <text evidence="3">The sequence shown here is derived from an EMBL/GenBank/DDBJ whole genome shotgun (WGS) entry which is preliminary data.</text>
</comment>
<dbReference type="PANTHER" id="PTHR42879:SF2">
    <property type="entry name" value="3-OXOACYL-[ACYL-CARRIER-PROTEIN] REDUCTASE FABG"/>
    <property type="match status" value="1"/>
</dbReference>